<dbReference type="InterPro" id="IPR000719">
    <property type="entry name" value="Prot_kinase_dom"/>
</dbReference>
<evidence type="ECO:0000313" key="3">
    <source>
        <dbReference type="Proteomes" id="UP001145021"/>
    </source>
</evidence>
<protein>
    <recommendedName>
        <fullName evidence="1">Protein kinase domain-containing protein</fullName>
    </recommendedName>
</protein>
<dbReference type="Proteomes" id="UP001145021">
    <property type="component" value="Unassembled WGS sequence"/>
</dbReference>
<dbReference type="AlphaFoldDB" id="A0A9W7XI82"/>
<dbReference type="Gene3D" id="1.10.510.10">
    <property type="entry name" value="Transferase(Phosphotransferase) domain 1"/>
    <property type="match status" value="1"/>
</dbReference>
<accession>A0A9W7XI82</accession>
<reference evidence="2" key="1">
    <citation type="submission" date="2022-07" db="EMBL/GenBank/DDBJ databases">
        <title>Phylogenomic reconstructions and comparative analyses of Kickxellomycotina fungi.</title>
        <authorList>
            <person name="Reynolds N.K."/>
            <person name="Stajich J.E."/>
            <person name="Barry K."/>
            <person name="Grigoriev I.V."/>
            <person name="Crous P."/>
            <person name="Smith M.E."/>
        </authorList>
    </citation>
    <scope>NUCLEOTIDE SEQUENCE</scope>
    <source>
        <strain evidence="2">NBRC 105413</strain>
    </source>
</reference>
<dbReference type="PROSITE" id="PS50011">
    <property type="entry name" value="PROTEIN_KINASE_DOM"/>
    <property type="match status" value="1"/>
</dbReference>
<dbReference type="InterPro" id="IPR011009">
    <property type="entry name" value="Kinase-like_dom_sf"/>
</dbReference>
<sequence>MAWSPTNQVPEGAVYDLLCLHNARHIPKVFDRGLLLENLNGYRLEYLVIENCGQNIDDYLKGLLIGTDHGPIVRALVEQVMECLVSARSIGILHRDISSGNIAVRDGIATVIDWGYAKIIDYSIYGASEIAAHWNFDPKDIEYGFNNALTGTSF</sequence>
<dbReference type="SUPFAM" id="SSF56112">
    <property type="entry name" value="Protein kinase-like (PK-like)"/>
    <property type="match status" value="1"/>
</dbReference>
<keyword evidence="3" id="KW-1185">Reference proteome</keyword>
<gene>
    <name evidence="2" type="ORF">LPJ64_003253</name>
</gene>
<evidence type="ECO:0000313" key="2">
    <source>
        <dbReference type="EMBL" id="KAJ1645146.1"/>
    </source>
</evidence>
<dbReference type="GO" id="GO:0004672">
    <property type="term" value="F:protein kinase activity"/>
    <property type="evidence" value="ECO:0007669"/>
    <property type="project" value="InterPro"/>
</dbReference>
<proteinExistence type="predicted"/>
<organism evidence="2 3">
    <name type="scientific">Coemansia asiatica</name>
    <dbReference type="NCBI Taxonomy" id="1052880"/>
    <lineage>
        <taxon>Eukaryota</taxon>
        <taxon>Fungi</taxon>
        <taxon>Fungi incertae sedis</taxon>
        <taxon>Zoopagomycota</taxon>
        <taxon>Kickxellomycotina</taxon>
        <taxon>Kickxellomycetes</taxon>
        <taxon>Kickxellales</taxon>
        <taxon>Kickxellaceae</taxon>
        <taxon>Coemansia</taxon>
    </lineage>
</organism>
<dbReference type="Pfam" id="PF01636">
    <property type="entry name" value="APH"/>
    <property type="match status" value="1"/>
</dbReference>
<dbReference type="EMBL" id="JANBOH010000122">
    <property type="protein sequence ID" value="KAJ1645146.1"/>
    <property type="molecule type" value="Genomic_DNA"/>
</dbReference>
<name>A0A9W7XI82_9FUNG</name>
<evidence type="ECO:0000259" key="1">
    <source>
        <dbReference type="PROSITE" id="PS50011"/>
    </source>
</evidence>
<dbReference type="GO" id="GO:0005524">
    <property type="term" value="F:ATP binding"/>
    <property type="evidence" value="ECO:0007669"/>
    <property type="project" value="InterPro"/>
</dbReference>
<dbReference type="InterPro" id="IPR002575">
    <property type="entry name" value="Aminoglycoside_PTrfase"/>
</dbReference>
<comment type="caution">
    <text evidence="2">The sequence shown here is derived from an EMBL/GenBank/DDBJ whole genome shotgun (WGS) entry which is preliminary data.</text>
</comment>
<feature type="domain" description="Protein kinase" evidence="1">
    <location>
        <begin position="1"/>
        <end position="154"/>
    </location>
</feature>